<dbReference type="AlphaFoldDB" id="A0A7U2FAJ1"/>
<name>A0A7U2FAJ1_PHANO</name>
<organism evidence="2 3">
    <name type="scientific">Phaeosphaeria nodorum (strain SN15 / ATCC MYA-4574 / FGSC 10173)</name>
    <name type="common">Glume blotch fungus</name>
    <name type="synonym">Parastagonospora nodorum</name>
    <dbReference type="NCBI Taxonomy" id="321614"/>
    <lineage>
        <taxon>Eukaryota</taxon>
        <taxon>Fungi</taxon>
        <taxon>Dikarya</taxon>
        <taxon>Ascomycota</taxon>
        <taxon>Pezizomycotina</taxon>
        <taxon>Dothideomycetes</taxon>
        <taxon>Pleosporomycetidae</taxon>
        <taxon>Pleosporales</taxon>
        <taxon>Pleosporineae</taxon>
        <taxon>Phaeosphaeriaceae</taxon>
        <taxon>Parastagonospora</taxon>
    </lineage>
</organism>
<evidence type="ECO:0000256" key="1">
    <source>
        <dbReference type="SAM" id="Phobius"/>
    </source>
</evidence>
<gene>
    <name evidence="2" type="ORF">JI435_413480</name>
</gene>
<keyword evidence="1" id="KW-0812">Transmembrane</keyword>
<reference evidence="3" key="1">
    <citation type="journal article" date="2021" name="BMC Genomics">
        <title>Chromosome-level genome assembly and manually-curated proteome of model necrotroph Parastagonospora nodorum Sn15 reveals a genome-wide trove of candidate effector homologs, and redundancy of virulence-related functions within an accessory chromosome.</title>
        <authorList>
            <person name="Bertazzoni S."/>
            <person name="Jones D.A.B."/>
            <person name="Phan H.T."/>
            <person name="Tan K.-C."/>
            <person name="Hane J.K."/>
        </authorList>
    </citation>
    <scope>NUCLEOTIDE SEQUENCE [LARGE SCALE GENOMIC DNA]</scope>
    <source>
        <strain evidence="3">SN15 / ATCC MYA-4574 / FGSC 10173)</strain>
    </source>
</reference>
<evidence type="ECO:0000313" key="3">
    <source>
        <dbReference type="Proteomes" id="UP000663193"/>
    </source>
</evidence>
<proteinExistence type="predicted"/>
<dbReference type="VEuPathDB" id="FungiDB:JI435_413480"/>
<dbReference type="EMBL" id="CP069031">
    <property type="protein sequence ID" value="QRC99439.1"/>
    <property type="molecule type" value="Genomic_DNA"/>
</dbReference>
<accession>A0A7U2FAJ1</accession>
<feature type="transmembrane region" description="Helical" evidence="1">
    <location>
        <begin position="63"/>
        <end position="81"/>
    </location>
</feature>
<evidence type="ECO:0000313" key="2">
    <source>
        <dbReference type="EMBL" id="QRC99439.1"/>
    </source>
</evidence>
<keyword evidence="1" id="KW-0472">Membrane</keyword>
<feature type="non-terminal residue" evidence="2">
    <location>
        <position position="1"/>
    </location>
</feature>
<sequence length="95" mass="10479">FDKLTMANGARFYVLRFSLRQADGFTNSHFQKFSRLAKAGLTILFPSATDPFIGPSVARSISFSRVGLLFLCLLSLVYSIIDGHVCNNMVSVVSQ</sequence>
<dbReference type="Proteomes" id="UP000663193">
    <property type="component" value="Chromosome 9"/>
</dbReference>
<keyword evidence="1" id="KW-1133">Transmembrane helix</keyword>
<protein>
    <submittedName>
        <fullName evidence="2">Uncharacterized protein</fullName>
    </submittedName>
</protein>
<keyword evidence="3" id="KW-1185">Reference proteome</keyword>